<keyword evidence="1" id="KW-1133">Transmembrane helix</keyword>
<evidence type="ECO:0000256" key="1">
    <source>
        <dbReference type="SAM" id="Phobius"/>
    </source>
</evidence>
<keyword evidence="1" id="KW-0472">Membrane</keyword>
<keyword evidence="1" id="KW-0812">Transmembrane</keyword>
<feature type="transmembrane region" description="Helical" evidence="1">
    <location>
        <begin position="38"/>
        <end position="55"/>
    </location>
</feature>
<reference evidence="3" key="1">
    <citation type="submission" date="2022-11" db="UniProtKB">
        <authorList>
            <consortium name="WormBaseParasite"/>
        </authorList>
    </citation>
    <scope>IDENTIFICATION</scope>
</reference>
<feature type="transmembrane region" description="Helical" evidence="1">
    <location>
        <begin position="6"/>
        <end position="26"/>
    </location>
</feature>
<sequence length="79" mass="9408">MIDIDIIDIFISILLPTYFSLFIASFDRLSIFHTIRRSVTHYNFLFSILLIFPVPDLHLKTSRIVSNSKYFLIHSKFRE</sequence>
<name>A0A915BBW5_PARUN</name>
<organism evidence="2 3">
    <name type="scientific">Parascaris univalens</name>
    <name type="common">Nematode worm</name>
    <dbReference type="NCBI Taxonomy" id="6257"/>
    <lineage>
        <taxon>Eukaryota</taxon>
        <taxon>Metazoa</taxon>
        <taxon>Ecdysozoa</taxon>
        <taxon>Nematoda</taxon>
        <taxon>Chromadorea</taxon>
        <taxon>Rhabditida</taxon>
        <taxon>Spirurina</taxon>
        <taxon>Ascaridomorpha</taxon>
        <taxon>Ascaridoidea</taxon>
        <taxon>Ascarididae</taxon>
        <taxon>Parascaris</taxon>
    </lineage>
</organism>
<protein>
    <submittedName>
        <fullName evidence="3">Neurotransmitter-gated ion-channel ligand-binding domain-containing protein</fullName>
    </submittedName>
</protein>
<evidence type="ECO:0000313" key="3">
    <source>
        <dbReference type="WBParaSite" id="PgR033_g078_t08"/>
    </source>
</evidence>
<dbReference type="Proteomes" id="UP000887569">
    <property type="component" value="Unplaced"/>
</dbReference>
<dbReference type="WBParaSite" id="PgR033_g078_t08">
    <property type="protein sequence ID" value="PgR033_g078_t08"/>
    <property type="gene ID" value="PgR033_g078"/>
</dbReference>
<keyword evidence="2" id="KW-1185">Reference proteome</keyword>
<proteinExistence type="predicted"/>
<dbReference type="AlphaFoldDB" id="A0A915BBW5"/>
<evidence type="ECO:0000313" key="2">
    <source>
        <dbReference type="Proteomes" id="UP000887569"/>
    </source>
</evidence>
<accession>A0A915BBW5</accession>